<evidence type="ECO:0000313" key="6">
    <source>
        <dbReference type="EMBL" id="EHO09893.1"/>
    </source>
</evidence>
<dbReference type="PROSITE" id="PS50043">
    <property type="entry name" value="HTH_LUXR_2"/>
    <property type="match status" value="1"/>
</dbReference>
<accession>A0AAV3F1P0</accession>
<dbReference type="InterPro" id="IPR011006">
    <property type="entry name" value="CheY-like_superfamily"/>
</dbReference>
<comment type="caution">
    <text evidence="6">The sequence shown here is derived from an EMBL/GenBank/DDBJ whole genome shotgun (WGS) entry which is preliminary data.</text>
</comment>
<evidence type="ECO:0000256" key="1">
    <source>
        <dbReference type="ARBA" id="ARBA00022553"/>
    </source>
</evidence>
<reference evidence="6 7" key="1">
    <citation type="submission" date="2011-11" db="EMBL/GenBank/DDBJ databases">
        <title>The Genome Sequence of Myroides odoratimimus CIP 101113.</title>
        <authorList>
            <person name="Earl A."/>
            <person name="Ward D."/>
            <person name="Feldgarden M."/>
            <person name="Gevers D."/>
            <person name="Huys G."/>
            <person name="Young S.K."/>
            <person name="Zeng Q."/>
            <person name="Gargeya S."/>
            <person name="Fitzgerald M."/>
            <person name="Haas B."/>
            <person name="Abouelleil A."/>
            <person name="Alvarado L."/>
            <person name="Arachchi H.M."/>
            <person name="Berlin A."/>
            <person name="Brown A."/>
            <person name="Chapman S.B."/>
            <person name="Chen Z."/>
            <person name="Dunbar C."/>
            <person name="Freedman E."/>
            <person name="Gearin G."/>
            <person name="Goldberg J."/>
            <person name="Griggs A."/>
            <person name="Gujja S."/>
            <person name="Heiman D."/>
            <person name="Howarth C."/>
            <person name="Larson L."/>
            <person name="Lui A."/>
            <person name="MacDonald P.J.P."/>
            <person name="Montmayeur A."/>
            <person name="Murphy C."/>
            <person name="Neiman D."/>
            <person name="Pearson M."/>
            <person name="Priest M."/>
            <person name="Roberts A."/>
            <person name="Saif S."/>
            <person name="Shea T."/>
            <person name="Shenoy N."/>
            <person name="Sisk P."/>
            <person name="Stolte C."/>
            <person name="Sykes S."/>
            <person name="Wortman J."/>
            <person name="Nusbaum C."/>
            <person name="Birren B."/>
        </authorList>
    </citation>
    <scope>NUCLEOTIDE SEQUENCE [LARGE SCALE GENOMIC DNA]</scope>
    <source>
        <strain evidence="6 7">CIP 101113</strain>
    </source>
</reference>
<feature type="domain" description="HTH luxR-type" evidence="4">
    <location>
        <begin position="144"/>
        <end position="209"/>
    </location>
</feature>
<evidence type="ECO:0000256" key="2">
    <source>
        <dbReference type="ARBA" id="ARBA00023125"/>
    </source>
</evidence>
<dbReference type="CDD" id="cd17535">
    <property type="entry name" value="REC_NarL-like"/>
    <property type="match status" value="1"/>
</dbReference>
<dbReference type="PRINTS" id="PR00038">
    <property type="entry name" value="HTHLUXR"/>
</dbReference>
<dbReference type="Pfam" id="PF00072">
    <property type="entry name" value="Response_reg"/>
    <property type="match status" value="1"/>
</dbReference>
<dbReference type="GO" id="GO:0003677">
    <property type="term" value="F:DNA binding"/>
    <property type="evidence" value="ECO:0007669"/>
    <property type="project" value="UniProtKB-KW"/>
</dbReference>
<dbReference type="GO" id="GO:0006355">
    <property type="term" value="P:regulation of DNA-templated transcription"/>
    <property type="evidence" value="ECO:0007669"/>
    <property type="project" value="InterPro"/>
</dbReference>
<sequence length="226" mass="25961">MKIKTIKVAIVDDHAVFRDGFELIISRFNTVEVVLKSPNGLRLLEALKTVEVDIVFLDIQMPKMDGYQTISELNNLYPKLKVIILSSFYDCHSITRMLKYNISGYLSKKAKAKDFEKAIFTVNESLEYFGKRVRKVLVKLTKDIKPKCSVFSERELQIITLSAKQRTSSEIAGILNISSRTVEKHKEGLLEKTGSYNFTGVVLYAISMHYIKKEDFIDSYKDSKRK</sequence>
<organism evidence="6 7">
    <name type="scientific">Myroides odoratimimus CIP 101113</name>
    <dbReference type="NCBI Taxonomy" id="883154"/>
    <lineage>
        <taxon>Bacteria</taxon>
        <taxon>Pseudomonadati</taxon>
        <taxon>Bacteroidota</taxon>
        <taxon>Flavobacteriia</taxon>
        <taxon>Flavobacteriales</taxon>
        <taxon>Flavobacteriaceae</taxon>
        <taxon>Myroides</taxon>
    </lineage>
</organism>
<dbReference type="PANTHER" id="PTHR45566">
    <property type="entry name" value="HTH-TYPE TRANSCRIPTIONAL REGULATOR YHJB-RELATED"/>
    <property type="match status" value="1"/>
</dbReference>
<dbReference type="InterPro" id="IPR016032">
    <property type="entry name" value="Sig_transdc_resp-reg_C-effctor"/>
</dbReference>
<feature type="domain" description="Response regulatory" evidence="5">
    <location>
        <begin position="7"/>
        <end position="123"/>
    </location>
</feature>
<dbReference type="AlphaFoldDB" id="A0AAV3F1P0"/>
<dbReference type="RefSeq" id="WP_006263867.1">
    <property type="nucleotide sequence ID" value="NZ_JH590838.1"/>
</dbReference>
<feature type="modified residue" description="4-aspartylphosphate" evidence="3">
    <location>
        <position position="58"/>
    </location>
</feature>
<dbReference type="Gene3D" id="3.40.50.2300">
    <property type="match status" value="1"/>
</dbReference>
<dbReference type="InterPro" id="IPR058245">
    <property type="entry name" value="NreC/VraR/RcsB-like_REC"/>
</dbReference>
<dbReference type="Proteomes" id="UP000004834">
    <property type="component" value="Unassembled WGS sequence"/>
</dbReference>
<dbReference type="InterPro" id="IPR000792">
    <property type="entry name" value="Tscrpt_reg_LuxR_C"/>
</dbReference>
<dbReference type="SMART" id="SM00421">
    <property type="entry name" value="HTH_LUXR"/>
    <property type="match status" value="1"/>
</dbReference>
<evidence type="ECO:0000259" key="5">
    <source>
        <dbReference type="PROSITE" id="PS50110"/>
    </source>
</evidence>
<evidence type="ECO:0008006" key="8">
    <source>
        <dbReference type="Google" id="ProtNLM"/>
    </source>
</evidence>
<evidence type="ECO:0000313" key="7">
    <source>
        <dbReference type="Proteomes" id="UP000004834"/>
    </source>
</evidence>
<dbReference type="EMBL" id="AGEE01000028">
    <property type="protein sequence ID" value="EHO09893.1"/>
    <property type="molecule type" value="Genomic_DNA"/>
</dbReference>
<dbReference type="PROSITE" id="PS50110">
    <property type="entry name" value="RESPONSE_REGULATORY"/>
    <property type="match status" value="1"/>
</dbReference>
<dbReference type="CDD" id="cd06170">
    <property type="entry name" value="LuxR_C_like"/>
    <property type="match status" value="1"/>
</dbReference>
<dbReference type="Pfam" id="PF00196">
    <property type="entry name" value="GerE"/>
    <property type="match status" value="1"/>
</dbReference>
<protein>
    <recommendedName>
        <fullName evidence="8">Response regulatory domain-containing protein</fullName>
    </recommendedName>
</protein>
<dbReference type="SMART" id="SM00448">
    <property type="entry name" value="REC"/>
    <property type="match status" value="1"/>
</dbReference>
<keyword evidence="2" id="KW-0238">DNA-binding</keyword>
<dbReference type="GO" id="GO:0000160">
    <property type="term" value="P:phosphorelay signal transduction system"/>
    <property type="evidence" value="ECO:0007669"/>
    <property type="project" value="InterPro"/>
</dbReference>
<proteinExistence type="predicted"/>
<keyword evidence="1 3" id="KW-0597">Phosphoprotein</keyword>
<dbReference type="PANTHER" id="PTHR45566:SF2">
    <property type="entry name" value="NARL SUBFAMILY"/>
    <property type="match status" value="1"/>
</dbReference>
<gene>
    <name evidence="6" type="ORF">HMPREF9715_02258</name>
</gene>
<evidence type="ECO:0000259" key="4">
    <source>
        <dbReference type="PROSITE" id="PS50043"/>
    </source>
</evidence>
<evidence type="ECO:0000256" key="3">
    <source>
        <dbReference type="PROSITE-ProRule" id="PRU00169"/>
    </source>
</evidence>
<dbReference type="SUPFAM" id="SSF46894">
    <property type="entry name" value="C-terminal effector domain of the bipartite response regulators"/>
    <property type="match status" value="1"/>
</dbReference>
<dbReference type="InterPro" id="IPR051015">
    <property type="entry name" value="EvgA-like"/>
</dbReference>
<dbReference type="InterPro" id="IPR001789">
    <property type="entry name" value="Sig_transdc_resp-reg_receiver"/>
</dbReference>
<dbReference type="SUPFAM" id="SSF52172">
    <property type="entry name" value="CheY-like"/>
    <property type="match status" value="1"/>
</dbReference>
<name>A0AAV3F1P0_9FLAO</name>